<proteinExistence type="predicted"/>
<protein>
    <submittedName>
        <fullName evidence="2">DUF4386 domain-containing protein</fullName>
    </submittedName>
</protein>
<feature type="transmembrane region" description="Helical" evidence="1">
    <location>
        <begin position="53"/>
        <end position="80"/>
    </location>
</feature>
<evidence type="ECO:0000256" key="1">
    <source>
        <dbReference type="SAM" id="Phobius"/>
    </source>
</evidence>
<evidence type="ECO:0000313" key="2">
    <source>
        <dbReference type="EMBL" id="QBG36109.1"/>
    </source>
</evidence>
<dbReference type="OrthoDB" id="5421633at2"/>
<feature type="transmembrane region" description="Helical" evidence="1">
    <location>
        <begin position="172"/>
        <end position="195"/>
    </location>
</feature>
<feature type="transmembrane region" description="Helical" evidence="1">
    <location>
        <begin position="201"/>
        <end position="221"/>
    </location>
</feature>
<accession>A0A4P6P7C3</accession>
<dbReference type="RefSeq" id="WP_130601942.1">
    <property type="nucleotide sequence ID" value="NZ_CP034759.1"/>
</dbReference>
<sequence>MTHLVYEKNTYTKIAGLTYAIIIIIATFPPLIFDMGALLKTPNAADNIIGQEGTFRLALTVEFIMFVLVMVLSWALYVLLKPVNKNLALFGLIFRFGEALLGCVVIMLYLGILLLLSSNEYLQAIEPAQLQALAYFFLKLTGIGFYILLLIMGIGGIAFCYLFYVSRYIPKFLSIWGIITYASMVIYGLINIAIHDAAKELAYAMAPGALFELIIGLWLMFKGISRKQAQVSASN</sequence>
<gene>
    <name evidence="2" type="ORF">EMK97_10495</name>
</gene>
<dbReference type="AlphaFoldDB" id="A0A4P6P7C3"/>
<keyword evidence="1" id="KW-0812">Transmembrane</keyword>
<keyword evidence="3" id="KW-1185">Reference proteome</keyword>
<evidence type="ECO:0000313" key="3">
    <source>
        <dbReference type="Proteomes" id="UP000290244"/>
    </source>
</evidence>
<feature type="transmembrane region" description="Helical" evidence="1">
    <location>
        <begin position="92"/>
        <end position="116"/>
    </location>
</feature>
<dbReference type="EMBL" id="CP034759">
    <property type="protein sequence ID" value="QBG36109.1"/>
    <property type="molecule type" value="Genomic_DNA"/>
</dbReference>
<reference evidence="2 3" key="1">
    <citation type="submission" date="2018-12" db="EMBL/GenBank/DDBJ databases">
        <title>Complete genome of Litorilituus sediminis.</title>
        <authorList>
            <person name="Liu A."/>
            <person name="Rong J."/>
        </authorList>
    </citation>
    <scope>NUCLEOTIDE SEQUENCE [LARGE SCALE GENOMIC DNA]</scope>
    <source>
        <strain evidence="2 3">JCM 17549</strain>
    </source>
</reference>
<dbReference type="Pfam" id="PF14329">
    <property type="entry name" value="DUF4386"/>
    <property type="match status" value="1"/>
</dbReference>
<keyword evidence="1" id="KW-0472">Membrane</keyword>
<name>A0A4P6P7C3_9GAMM</name>
<keyword evidence="1" id="KW-1133">Transmembrane helix</keyword>
<feature type="transmembrane region" description="Helical" evidence="1">
    <location>
        <begin position="12"/>
        <end position="33"/>
    </location>
</feature>
<dbReference type="InterPro" id="IPR025495">
    <property type="entry name" value="DUF4386"/>
</dbReference>
<dbReference type="Proteomes" id="UP000290244">
    <property type="component" value="Chromosome"/>
</dbReference>
<organism evidence="2 3">
    <name type="scientific">Litorilituus sediminis</name>
    <dbReference type="NCBI Taxonomy" id="718192"/>
    <lineage>
        <taxon>Bacteria</taxon>
        <taxon>Pseudomonadati</taxon>
        <taxon>Pseudomonadota</taxon>
        <taxon>Gammaproteobacteria</taxon>
        <taxon>Alteromonadales</taxon>
        <taxon>Colwelliaceae</taxon>
        <taxon>Litorilituus</taxon>
    </lineage>
</organism>
<feature type="transmembrane region" description="Helical" evidence="1">
    <location>
        <begin position="136"/>
        <end position="165"/>
    </location>
</feature>
<dbReference type="KEGG" id="lsd:EMK97_10495"/>